<organism evidence="4 5">
    <name type="scientific">Mycena metata</name>
    <dbReference type="NCBI Taxonomy" id="1033252"/>
    <lineage>
        <taxon>Eukaryota</taxon>
        <taxon>Fungi</taxon>
        <taxon>Dikarya</taxon>
        <taxon>Basidiomycota</taxon>
        <taxon>Agaricomycotina</taxon>
        <taxon>Agaricomycetes</taxon>
        <taxon>Agaricomycetidae</taxon>
        <taxon>Agaricales</taxon>
        <taxon>Marasmiineae</taxon>
        <taxon>Mycenaceae</taxon>
        <taxon>Mycena</taxon>
    </lineage>
</organism>
<evidence type="ECO:0000256" key="1">
    <source>
        <dbReference type="SAM" id="MobiDB-lite"/>
    </source>
</evidence>
<dbReference type="EMBL" id="JARKIB010000492">
    <property type="protein sequence ID" value="KAJ7704158.1"/>
    <property type="molecule type" value="Genomic_DNA"/>
</dbReference>
<feature type="domain" description="MAGE" evidence="3">
    <location>
        <begin position="70"/>
        <end position="130"/>
    </location>
</feature>
<sequence length="410" mass="44375">MARAATRSQKPARGSGSQAQPSQTQRSQKRRVEEEDEEEEEEEEEEEGGRNNNMDVDDEDDDEPGGKKELVRAANALVRLAMFTEHKRVPLRRDEISKKVLGSNVRSFPRVLAMAQEILKNTLGMELVELRSRAELDKETAAPGKEDDLEEARKATGVKKKSAAAGSKTYILRSTLNARVIAEAAVTREEILEEEAADAPSDDEDDDFAGSTGYGSIISWSSADHVGAIGILYVVLALILVSGRVMGDQDLRMILKRLQLPNTATVAFGASSTHRTLTLDAYLTLLIRQGFLDRQQVGGGADGGKKGAGKGKRGRVSQADEESGQTYEWRWGNRAQSEVGEKAIAGFVAEFMVAEEAGGEEDGEDEDGQGQGAAAGRARAQKRKADAEGRLAKMMKGIERAAGGQLAEIK</sequence>
<feature type="compositionally biased region" description="Acidic residues" evidence="1">
    <location>
        <begin position="34"/>
        <end position="47"/>
    </location>
</feature>
<dbReference type="InterPro" id="IPR041898">
    <property type="entry name" value="MAGE_WH1"/>
</dbReference>
<dbReference type="GO" id="GO:0006281">
    <property type="term" value="P:DNA repair"/>
    <property type="evidence" value="ECO:0007669"/>
    <property type="project" value="TreeGrafter"/>
</dbReference>
<dbReference type="AlphaFoldDB" id="A0AAD7GS96"/>
<feature type="region of interest" description="Disordered" evidence="1">
    <location>
        <begin position="297"/>
        <end position="329"/>
    </location>
</feature>
<dbReference type="GO" id="GO:0005634">
    <property type="term" value="C:nucleus"/>
    <property type="evidence" value="ECO:0007669"/>
    <property type="project" value="TreeGrafter"/>
</dbReference>
<feature type="compositionally biased region" description="Basic and acidic residues" evidence="1">
    <location>
        <begin position="138"/>
        <end position="154"/>
    </location>
</feature>
<reference evidence="4" key="1">
    <citation type="submission" date="2023-03" db="EMBL/GenBank/DDBJ databases">
        <title>Massive genome expansion in bonnet fungi (Mycena s.s.) driven by repeated elements and novel gene families across ecological guilds.</title>
        <authorList>
            <consortium name="Lawrence Berkeley National Laboratory"/>
            <person name="Harder C.B."/>
            <person name="Miyauchi S."/>
            <person name="Viragh M."/>
            <person name="Kuo A."/>
            <person name="Thoen E."/>
            <person name="Andreopoulos B."/>
            <person name="Lu D."/>
            <person name="Skrede I."/>
            <person name="Drula E."/>
            <person name="Henrissat B."/>
            <person name="Morin E."/>
            <person name="Kohler A."/>
            <person name="Barry K."/>
            <person name="LaButti K."/>
            <person name="Morin E."/>
            <person name="Salamov A."/>
            <person name="Lipzen A."/>
            <person name="Mereny Z."/>
            <person name="Hegedus B."/>
            <person name="Baldrian P."/>
            <person name="Stursova M."/>
            <person name="Weitz H."/>
            <person name="Taylor A."/>
            <person name="Grigoriev I.V."/>
            <person name="Nagy L.G."/>
            <person name="Martin F."/>
            <person name="Kauserud H."/>
        </authorList>
    </citation>
    <scope>NUCLEOTIDE SEQUENCE</scope>
    <source>
        <strain evidence="4">CBHHK182m</strain>
    </source>
</reference>
<dbReference type="Proteomes" id="UP001215598">
    <property type="component" value="Unassembled WGS sequence"/>
</dbReference>
<dbReference type="PANTHER" id="PTHR11736">
    <property type="entry name" value="MELANOMA-ASSOCIATED ANTIGEN MAGE ANTIGEN"/>
    <property type="match status" value="1"/>
</dbReference>
<keyword evidence="5" id="KW-1185">Reference proteome</keyword>
<dbReference type="PANTHER" id="PTHR11736:SF14">
    <property type="entry name" value="NSE3 HOMOLOG, SMC5-SMC6 COMPLEX COMPONENT"/>
    <property type="match status" value="1"/>
</dbReference>
<dbReference type="PROSITE" id="PS50838">
    <property type="entry name" value="MAGE"/>
    <property type="match status" value="1"/>
</dbReference>
<evidence type="ECO:0000313" key="4">
    <source>
        <dbReference type="EMBL" id="KAJ7704158.1"/>
    </source>
</evidence>
<gene>
    <name evidence="4" type="ORF">B0H16DRAFT_1679535</name>
</gene>
<proteinExistence type="predicted"/>
<accession>A0AAD7GS96</accession>
<keyword evidence="2" id="KW-1133">Transmembrane helix</keyword>
<evidence type="ECO:0000313" key="5">
    <source>
        <dbReference type="Proteomes" id="UP001215598"/>
    </source>
</evidence>
<feature type="region of interest" description="Disordered" evidence="1">
    <location>
        <begin position="1"/>
        <end position="66"/>
    </location>
</feature>
<keyword evidence="2" id="KW-0812">Transmembrane</keyword>
<feature type="region of interest" description="Disordered" evidence="1">
    <location>
        <begin position="138"/>
        <end position="158"/>
    </location>
</feature>
<evidence type="ECO:0000256" key="2">
    <source>
        <dbReference type="SAM" id="Phobius"/>
    </source>
</evidence>
<dbReference type="SMART" id="SM01373">
    <property type="entry name" value="MAGE"/>
    <property type="match status" value="1"/>
</dbReference>
<feature type="transmembrane region" description="Helical" evidence="2">
    <location>
        <begin position="226"/>
        <end position="247"/>
    </location>
</feature>
<dbReference type="Gene3D" id="1.10.10.1200">
    <property type="entry name" value="MAGE homology domain, winged helix WH1 motif"/>
    <property type="match status" value="1"/>
</dbReference>
<protein>
    <submittedName>
        <fullName evidence="4">MAGE family-domain-containing protein</fullName>
    </submittedName>
</protein>
<name>A0AAD7GS96_9AGAR</name>
<dbReference type="Gene3D" id="1.10.10.1210">
    <property type="entry name" value="MAGE homology domain, winged helix WH2 motif"/>
    <property type="match status" value="1"/>
</dbReference>
<comment type="caution">
    <text evidence="4">The sequence shown here is derived from an EMBL/GenBank/DDBJ whole genome shotgun (WGS) entry which is preliminary data.</text>
</comment>
<dbReference type="InterPro" id="IPR037445">
    <property type="entry name" value="MAGE"/>
</dbReference>
<dbReference type="InterPro" id="IPR041899">
    <property type="entry name" value="MAGE_WH2"/>
</dbReference>
<feature type="compositionally biased region" description="Acidic residues" evidence="1">
    <location>
        <begin position="357"/>
        <end position="368"/>
    </location>
</feature>
<evidence type="ECO:0000259" key="3">
    <source>
        <dbReference type="PROSITE" id="PS50838"/>
    </source>
</evidence>
<keyword evidence="2" id="KW-0472">Membrane</keyword>
<dbReference type="InterPro" id="IPR002190">
    <property type="entry name" value="MHD_dom"/>
</dbReference>
<dbReference type="Pfam" id="PF01454">
    <property type="entry name" value="MAGE"/>
    <property type="match status" value="1"/>
</dbReference>
<feature type="region of interest" description="Disordered" evidence="1">
    <location>
        <begin position="355"/>
        <end position="389"/>
    </location>
</feature>
<feature type="compositionally biased region" description="Polar residues" evidence="1">
    <location>
        <begin position="15"/>
        <end position="26"/>
    </location>
</feature>